<feature type="region of interest" description="Disordered" evidence="3">
    <location>
        <begin position="79"/>
        <end position="148"/>
    </location>
</feature>
<feature type="compositionally biased region" description="Gly residues" evidence="3">
    <location>
        <begin position="83"/>
        <end position="140"/>
    </location>
</feature>
<proteinExistence type="predicted"/>
<name>A0A433B757_9FUNG</name>
<dbReference type="Pfam" id="PF00076">
    <property type="entry name" value="RRM_1"/>
    <property type="match status" value="1"/>
</dbReference>
<keyword evidence="1 2" id="KW-0694">RNA-binding</keyword>
<dbReference type="PANTHER" id="PTHR48027">
    <property type="entry name" value="HETEROGENEOUS NUCLEAR RIBONUCLEOPROTEIN 87F-RELATED"/>
    <property type="match status" value="1"/>
</dbReference>
<evidence type="ECO:0000313" key="5">
    <source>
        <dbReference type="EMBL" id="RUP10884.1"/>
    </source>
</evidence>
<dbReference type="Proteomes" id="UP000268093">
    <property type="component" value="Unassembled WGS sequence"/>
</dbReference>
<evidence type="ECO:0000256" key="3">
    <source>
        <dbReference type="SAM" id="MobiDB-lite"/>
    </source>
</evidence>
<evidence type="ECO:0000256" key="2">
    <source>
        <dbReference type="PROSITE-ProRule" id="PRU00176"/>
    </source>
</evidence>
<keyword evidence="6" id="KW-1185">Reference proteome</keyword>
<evidence type="ECO:0000259" key="4">
    <source>
        <dbReference type="PROSITE" id="PS50102"/>
    </source>
</evidence>
<dbReference type="InterPro" id="IPR000504">
    <property type="entry name" value="RRM_dom"/>
</dbReference>
<evidence type="ECO:0000313" key="6">
    <source>
        <dbReference type="Proteomes" id="UP000268093"/>
    </source>
</evidence>
<feature type="domain" description="RRM" evidence="4">
    <location>
        <begin position="3"/>
        <end position="81"/>
    </location>
</feature>
<dbReference type="PROSITE" id="PS50102">
    <property type="entry name" value="RRM"/>
    <property type="match status" value="1"/>
</dbReference>
<comment type="caution">
    <text evidence="5">The sequence shown here is derived from an EMBL/GenBank/DDBJ whole genome shotgun (WGS) entry which is preliminary data.</text>
</comment>
<dbReference type="AlphaFoldDB" id="A0A433B757"/>
<accession>A0A433B757</accession>
<dbReference type="InterPro" id="IPR052462">
    <property type="entry name" value="SLIRP/GR-RBP-like"/>
</dbReference>
<dbReference type="InterPro" id="IPR035979">
    <property type="entry name" value="RBD_domain_sf"/>
</dbReference>
<dbReference type="GO" id="GO:0003723">
    <property type="term" value="F:RNA binding"/>
    <property type="evidence" value="ECO:0007669"/>
    <property type="project" value="UniProtKB-UniRule"/>
</dbReference>
<organism evidence="5 6">
    <name type="scientific">Jimgerdemannia flammicorona</name>
    <dbReference type="NCBI Taxonomy" id="994334"/>
    <lineage>
        <taxon>Eukaryota</taxon>
        <taxon>Fungi</taxon>
        <taxon>Fungi incertae sedis</taxon>
        <taxon>Mucoromycota</taxon>
        <taxon>Mucoromycotina</taxon>
        <taxon>Endogonomycetes</taxon>
        <taxon>Endogonales</taxon>
        <taxon>Endogonaceae</taxon>
        <taxon>Jimgerdemannia</taxon>
    </lineage>
</organism>
<gene>
    <name evidence="5" type="ORF">BC936DRAFT_139990</name>
</gene>
<dbReference type="InterPro" id="IPR012677">
    <property type="entry name" value="Nucleotide-bd_a/b_plait_sf"/>
</dbReference>
<sequence>MSVKLFIGSLSWGMTDDTLRSKFEEYGWVEDAIVIKDRKTGHSRGFGFVTYSSDSEAEAAIAGLNDQELDGRIIRVDCASERGGSGSSSGGGYRGGGGGYGGHGGGGGYRNGGGGGSYGSGGGGYGGGGGYDHGQGGGGGGDRDRDHW</sequence>
<evidence type="ECO:0000256" key="1">
    <source>
        <dbReference type="ARBA" id="ARBA00022884"/>
    </source>
</evidence>
<dbReference type="OrthoDB" id="252020at2759"/>
<dbReference type="CDD" id="cd21608">
    <property type="entry name" value="RRM2_NsCP33_like"/>
    <property type="match status" value="1"/>
</dbReference>
<reference evidence="5 6" key="1">
    <citation type="journal article" date="2018" name="New Phytol.">
        <title>Phylogenomics of Endogonaceae and evolution of mycorrhizas within Mucoromycota.</title>
        <authorList>
            <person name="Chang Y."/>
            <person name="Desiro A."/>
            <person name="Na H."/>
            <person name="Sandor L."/>
            <person name="Lipzen A."/>
            <person name="Clum A."/>
            <person name="Barry K."/>
            <person name="Grigoriev I.V."/>
            <person name="Martin F.M."/>
            <person name="Stajich J.E."/>
            <person name="Smith M.E."/>
            <person name="Bonito G."/>
            <person name="Spatafora J.W."/>
        </authorList>
    </citation>
    <scope>NUCLEOTIDE SEQUENCE [LARGE SCALE GENOMIC DNA]</scope>
    <source>
        <strain evidence="5 6">GMNB39</strain>
    </source>
</reference>
<dbReference type="SUPFAM" id="SSF54928">
    <property type="entry name" value="RNA-binding domain, RBD"/>
    <property type="match status" value="1"/>
</dbReference>
<dbReference type="InterPro" id="IPR048289">
    <property type="entry name" value="RRM2_NsCP33-like"/>
</dbReference>
<dbReference type="EMBL" id="RBNI01016246">
    <property type="protein sequence ID" value="RUP10884.1"/>
    <property type="molecule type" value="Genomic_DNA"/>
</dbReference>
<dbReference type="Gene3D" id="3.30.70.330">
    <property type="match status" value="1"/>
</dbReference>
<protein>
    <submittedName>
        <fullName evidence="5">Glycine-rich RNA-binding protein</fullName>
    </submittedName>
</protein>
<dbReference type="SMART" id="SM00360">
    <property type="entry name" value="RRM"/>
    <property type="match status" value="1"/>
</dbReference>